<proteinExistence type="predicted"/>
<dbReference type="AlphaFoldDB" id="A0A4S8M9J5"/>
<keyword evidence="2" id="KW-1185">Reference proteome</keyword>
<name>A0A4S8M9J5_DENBC</name>
<evidence type="ECO:0000313" key="2">
    <source>
        <dbReference type="Proteomes" id="UP000297245"/>
    </source>
</evidence>
<accession>A0A4S8M9J5</accession>
<protein>
    <submittedName>
        <fullName evidence="1">Uncharacterized protein</fullName>
    </submittedName>
</protein>
<organism evidence="1 2">
    <name type="scientific">Dendrothele bispora (strain CBS 962.96)</name>
    <dbReference type="NCBI Taxonomy" id="1314807"/>
    <lineage>
        <taxon>Eukaryota</taxon>
        <taxon>Fungi</taxon>
        <taxon>Dikarya</taxon>
        <taxon>Basidiomycota</taxon>
        <taxon>Agaricomycotina</taxon>
        <taxon>Agaricomycetes</taxon>
        <taxon>Agaricomycetidae</taxon>
        <taxon>Agaricales</taxon>
        <taxon>Agaricales incertae sedis</taxon>
        <taxon>Dendrothele</taxon>
    </lineage>
</organism>
<gene>
    <name evidence="1" type="ORF">K435DRAFT_659668</name>
</gene>
<sequence length="288" mass="32813">FNPAIVPVWCDAQAELAPLSTTLPASELGYFLPDPDMIISSPNDETKMRLAYSWLKLRELFIFRLSSRLAGSMPTLLRNQQWRHLLAVAAGIKYSAETESGRKHEEMRQLLVEYVDETRSGIRLKLEHLSSAPVTWRGRDFAASEELSPTVVQEIVWEISEISFRLELMALDRSLAPHADWEQRQSVLGDCWMGTPFHIDLSGTKSGLGRNNFNSRLPHLQSLFQVMKLWPGPKPILLDGIFPSRSQYIHGNDFQQAVLQVEESIARFYVRTFLNTFKCPATIPRLSV</sequence>
<dbReference type="EMBL" id="ML179125">
    <property type="protein sequence ID" value="THU99076.1"/>
    <property type="molecule type" value="Genomic_DNA"/>
</dbReference>
<evidence type="ECO:0000313" key="1">
    <source>
        <dbReference type="EMBL" id="THU99076.1"/>
    </source>
</evidence>
<reference evidence="1 2" key="1">
    <citation type="journal article" date="2019" name="Nat. Ecol. Evol.">
        <title>Megaphylogeny resolves global patterns of mushroom evolution.</title>
        <authorList>
            <person name="Varga T."/>
            <person name="Krizsan K."/>
            <person name="Foldi C."/>
            <person name="Dima B."/>
            <person name="Sanchez-Garcia M."/>
            <person name="Sanchez-Ramirez S."/>
            <person name="Szollosi G.J."/>
            <person name="Szarkandi J.G."/>
            <person name="Papp V."/>
            <person name="Albert L."/>
            <person name="Andreopoulos W."/>
            <person name="Angelini C."/>
            <person name="Antonin V."/>
            <person name="Barry K.W."/>
            <person name="Bougher N.L."/>
            <person name="Buchanan P."/>
            <person name="Buyck B."/>
            <person name="Bense V."/>
            <person name="Catcheside P."/>
            <person name="Chovatia M."/>
            <person name="Cooper J."/>
            <person name="Damon W."/>
            <person name="Desjardin D."/>
            <person name="Finy P."/>
            <person name="Geml J."/>
            <person name="Haridas S."/>
            <person name="Hughes K."/>
            <person name="Justo A."/>
            <person name="Karasinski D."/>
            <person name="Kautmanova I."/>
            <person name="Kiss B."/>
            <person name="Kocsube S."/>
            <person name="Kotiranta H."/>
            <person name="LaButti K.M."/>
            <person name="Lechner B.E."/>
            <person name="Liimatainen K."/>
            <person name="Lipzen A."/>
            <person name="Lukacs Z."/>
            <person name="Mihaltcheva S."/>
            <person name="Morgado L.N."/>
            <person name="Niskanen T."/>
            <person name="Noordeloos M.E."/>
            <person name="Ohm R.A."/>
            <person name="Ortiz-Santana B."/>
            <person name="Ovrebo C."/>
            <person name="Racz N."/>
            <person name="Riley R."/>
            <person name="Savchenko A."/>
            <person name="Shiryaev A."/>
            <person name="Soop K."/>
            <person name="Spirin V."/>
            <person name="Szebenyi C."/>
            <person name="Tomsovsky M."/>
            <person name="Tulloss R.E."/>
            <person name="Uehling J."/>
            <person name="Grigoriev I.V."/>
            <person name="Vagvolgyi C."/>
            <person name="Papp T."/>
            <person name="Martin F.M."/>
            <person name="Miettinen O."/>
            <person name="Hibbett D.S."/>
            <person name="Nagy L.G."/>
        </authorList>
    </citation>
    <scope>NUCLEOTIDE SEQUENCE [LARGE SCALE GENOMIC DNA]</scope>
    <source>
        <strain evidence="1 2">CBS 962.96</strain>
    </source>
</reference>
<feature type="non-terminal residue" evidence="1">
    <location>
        <position position="1"/>
    </location>
</feature>
<dbReference type="OrthoDB" id="2634326at2759"/>
<dbReference type="Proteomes" id="UP000297245">
    <property type="component" value="Unassembled WGS sequence"/>
</dbReference>